<organism evidence="2 3">
    <name type="scientific">Nitrosomonas communis</name>
    <dbReference type="NCBI Taxonomy" id="44574"/>
    <lineage>
        <taxon>Bacteria</taxon>
        <taxon>Pseudomonadati</taxon>
        <taxon>Pseudomonadota</taxon>
        <taxon>Betaproteobacteria</taxon>
        <taxon>Nitrosomonadales</taxon>
        <taxon>Nitrosomonadaceae</taxon>
        <taxon>Nitrosomonas</taxon>
    </lineage>
</organism>
<gene>
    <name evidence="2" type="ORF">AAW31_03310</name>
</gene>
<name>A0A0F7KBT2_9PROT</name>
<dbReference type="AlphaFoldDB" id="A0A0F7KBT2"/>
<evidence type="ECO:0000313" key="2">
    <source>
        <dbReference type="EMBL" id="AKH37056.1"/>
    </source>
</evidence>
<proteinExistence type="predicted"/>
<evidence type="ECO:0000256" key="1">
    <source>
        <dbReference type="SAM" id="MobiDB-lite"/>
    </source>
</evidence>
<dbReference type="Proteomes" id="UP000034156">
    <property type="component" value="Chromosome"/>
</dbReference>
<reference evidence="2 3" key="2">
    <citation type="journal article" date="2016" name="Genome Announc.">
        <title>Genome Sequence of Nitrosomonas communis Strain Nm2, a Mesophilic Ammonia-Oxidizing Bacterium Isolated from Mediterranean Soil.</title>
        <authorList>
            <person name="Kozlowski J.A."/>
            <person name="Kits K.D."/>
            <person name="Stein L.Y."/>
        </authorList>
    </citation>
    <scope>NUCLEOTIDE SEQUENCE [LARGE SCALE GENOMIC DNA]</scope>
    <source>
        <strain evidence="2 3">Nm2</strain>
    </source>
</reference>
<protein>
    <submittedName>
        <fullName evidence="2">Uncharacterized protein</fullName>
    </submittedName>
</protein>
<dbReference type="RefSeq" id="WP_046849151.1">
    <property type="nucleotide sequence ID" value="NZ_CP011451.1"/>
</dbReference>
<dbReference type="KEGG" id="nco:AAW31_03310"/>
<evidence type="ECO:0000313" key="3">
    <source>
        <dbReference type="Proteomes" id="UP000034156"/>
    </source>
</evidence>
<accession>A0A0F7KBT2</accession>
<sequence>MLAPPEVNNQVDTLLLFQIADKSTKMRKTVINNGTIILKTVVGRGGAYADQGARQGAMRPQGSPLQRRATPHSRLERHAMHLVAASPFW</sequence>
<dbReference type="EMBL" id="CP011451">
    <property type="protein sequence ID" value="AKH37056.1"/>
    <property type="molecule type" value="Genomic_DNA"/>
</dbReference>
<feature type="region of interest" description="Disordered" evidence="1">
    <location>
        <begin position="51"/>
        <end position="72"/>
    </location>
</feature>
<reference evidence="3" key="1">
    <citation type="submission" date="2015-05" db="EMBL/GenBank/DDBJ databases">
        <title>Draft genome of Nitrosomonas communis strain Nm2.</title>
        <authorList>
            <person name="Kozlowski J.A."/>
            <person name="Kits K.D."/>
            <person name="Stein L.Y."/>
        </authorList>
    </citation>
    <scope>NUCLEOTIDE SEQUENCE [LARGE SCALE GENOMIC DNA]</scope>
    <source>
        <strain evidence="3">Nm2</strain>
    </source>
</reference>
<keyword evidence="3" id="KW-1185">Reference proteome</keyword>